<dbReference type="Pfam" id="PF14324">
    <property type="entry name" value="PINIT"/>
    <property type="match status" value="1"/>
</dbReference>
<dbReference type="PANTHER" id="PTHR10782:SF94">
    <property type="entry name" value="SUPPRESSOR OF VARIEGATION 2-10, ISOFORM I"/>
    <property type="match status" value="1"/>
</dbReference>
<proteinExistence type="inferred from homology"/>
<dbReference type="GO" id="GO:0016925">
    <property type="term" value="P:protein sumoylation"/>
    <property type="evidence" value="ECO:0007669"/>
    <property type="project" value="UniProtKB-UniPathway"/>
</dbReference>
<keyword evidence="6 10" id="KW-0863">Zinc-finger</keyword>
<evidence type="ECO:0000256" key="6">
    <source>
        <dbReference type="ARBA" id="ARBA00022771"/>
    </source>
</evidence>
<evidence type="ECO:0000313" key="17">
    <source>
        <dbReference type="Proteomes" id="UP000663832"/>
    </source>
</evidence>
<dbReference type="PROSITE" id="PS50800">
    <property type="entry name" value="SAP"/>
    <property type="match status" value="1"/>
</dbReference>
<dbReference type="AlphaFoldDB" id="A0A813VFB4"/>
<dbReference type="PROSITE" id="PS51044">
    <property type="entry name" value="ZF_SP_RING"/>
    <property type="match status" value="1"/>
</dbReference>
<dbReference type="GO" id="GO:0003712">
    <property type="term" value="F:transcription coregulator activity"/>
    <property type="evidence" value="ECO:0007669"/>
    <property type="project" value="TreeGrafter"/>
</dbReference>
<evidence type="ECO:0000256" key="7">
    <source>
        <dbReference type="ARBA" id="ARBA00022786"/>
    </source>
</evidence>
<gene>
    <name evidence="16" type="ORF">BJG266_LOCUS8617</name>
    <name evidence="15" type="ORF">QVE165_LOCUS6130</name>
</gene>
<dbReference type="GO" id="GO:0006357">
    <property type="term" value="P:regulation of transcription by RNA polymerase II"/>
    <property type="evidence" value="ECO:0007669"/>
    <property type="project" value="TreeGrafter"/>
</dbReference>
<comment type="subcellular location">
    <subcellularLocation>
        <location evidence="1">Nucleus</location>
    </subcellularLocation>
</comment>
<dbReference type="InterPro" id="IPR036361">
    <property type="entry name" value="SAP_dom_sf"/>
</dbReference>
<feature type="domain" description="SAP" evidence="12">
    <location>
        <begin position="13"/>
        <end position="47"/>
    </location>
</feature>
<comment type="similarity">
    <text evidence="3">Belongs to the PIAS family.</text>
</comment>
<dbReference type="GO" id="GO:0008270">
    <property type="term" value="F:zinc ion binding"/>
    <property type="evidence" value="ECO:0007669"/>
    <property type="project" value="UniProtKB-KW"/>
</dbReference>
<dbReference type="InterPro" id="IPR003034">
    <property type="entry name" value="SAP_dom"/>
</dbReference>
<evidence type="ECO:0000256" key="8">
    <source>
        <dbReference type="ARBA" id="ARBA00022833"/>
    </source>
</evidence>
<keyword evidence="9" id="KW-0539">Nucleus</keyword>
<dbReference type="GO" id="GO:0061665">
    <property type="term" value="F:SUMO ligase activity"/>
    <property type="evidence" value="ECO:0007669"/>
    <property type="project" value="TreeGrafter"/>
</dbReference>
<dbReference type="Pfam" id="PF02891">
    <property type="entry name" value="zf-MIZ"/>
    <property type="match status" value="1"/>
</dbReference>
<dbReference type="EMBL" id="CAJNOI010000027">
    <property type="protein sequence ID" value="CAF0865603.1"/>
    <property type="molecule type" value="Genomic_DNA"/>
</dbReference>
<evidence type="ECO:0000259" key="14">
    <source>
        <dbReference type="PROSITE" id="PS51466"/>
    </source>
</evidence>
<evidence type="ECO:0000256" key="10">
    <source>
        <dbReference type="PROSITE-ProRule" id="PRU00452"/>
    </source>
</evidence>
<organism evidence="15 17">
    <name type="scientific">Adineta steineri</name>
    <dbReference type="NCBI Taxonomy" id="433720"/>
    <lineage>
        <taxon>Eukaryota</taxon>
        <taxon>Metazoa</taxon>
        <taxon>Spiralia</taxon>
        <taxon>Gnathifera</taxon>
        <taxon>Rotifera</taxon>
        <taxon>Eurotatoria</taxon>
        <taxon>Bdelloidea</taxon>
        <taxon>Adinetida</taxon>
        <taxon>Adinetidae</taxon>
        <taxon>Adineta</taxon>
    </lineage>
</organism>
<feature type="domain" description="PINIT" evidence="14">
    <location>
        <begin position="87"/>
        <end position="266"/>
    </location>
</feature>
<dbReference type="Gene3D" id="1.10.720.30">
    <property type="entry name" value="SAP domain"/>
    <property type="match status" value="1"/>
</dbReference>
<dbReference type="SUPFAM" id="SSF68906">
    <property type="entry name" value="SAP domain"/>
    <property type="match status" value="1"/>
</dbReference>
<evidence type="ECO:0000256" key="3">
    <source>
        <dbReference type="ARBA" id="ARBA00005383"/>
    </source>
</evidence>
<dbReference type="UniPathway" id="UPA00886"/>
<dbReference type="Proteomes" id="UP000663832">
    <property type="component" value="Unassembled WGS sequence"/>
</dbReference>
<keyword evidence="7" id="KW-0833">Ubl conjugation pathway</keyword>
<dbReference type="Proteomes" id="UP000663877">
    <property type="component" value="Unassembled WGS sequence"/>
</dbReference>
<keyword evidence="8" id="KW-0862">Zinc</keyword>
<evidence type="ECO:0000256" key="1">
    <source>
        <dbReference type="ARBA" id="ARBA00004123"/>
    </source>
</evidence>
<sequence>MNNLTDEQHYQHLQSLPINDLQTLLTFAGQSRTGKRQELIDRCHVLIKSSITIREKCEELHNKRHGLGEKQTIPYPRDSTNTLRTTHHQMHSNQHQNIDIRFAPFTFNEDLCVISTPHTVASSKQSSNAPQSLVNFYFLLSAQQASDVATSTFFNSDQSKVEYRKQILLRFTTIGGDSMNNGINAPDKLPPNLYVIVNNRVVPLPQPKPTAKPNSDVIRPGRPIDITEYCRLCPLISNLIEISWFTQDLTVPAPTYVAAVVLTERKTVPQLLARLNRPSAVRPSIETQRTITQILSAPQTPQGTDNDLEVASTSLRLPLECPAMRIRMRMPGRAITCKHVHCFDLEGYLRMNEKKPTWLCPVCNKPALYTDLFVDQFFIDVIGKCPTDTKAIEYEPNGQWKACGEEKQSRRAQREKEAFKAALAAKNTNGKSMADNDNSPTEDSDDERSRTKSIERSTAPAAQDDIPIIELDDD</sequence>
<feature type="compositionally biased region" description="Polar residues" evidence="11">
    <location>
        <begin position="427"/>
        <end position="439"/>
    </location>
</feature>
<evidence type="ECO:0000256" key="2">
    <source>
        <dbReference type="ARBA" id="ARBA00004718"/>
    </source>
</evidence>
<dbReference type="InterPro" id="IPR023321">
    <property type="entry name" value="PINIT"/>
</dbReference>
<dbReference type="Gene3D" id="3.30.40.10">
    <property type="entry name" value="Zinc/RING finger domain, C3HC4 (zinc finger)"/>
    <property type="match status" value="1"/>
</dbReference>
<dbReference type="PROSITE" id="PS51466">
    <property type="entry name" value="PINIT"/>
    <property type="match status" value="1"/>
</dbReference>
<evidence type="ECO:0000259" key="13">
    <source>
        <dbReference type="PROSITE" id="PS51044"/>
    </source>
</evidence>
<evidence type="ECO:0000256" key="11">
    <source>
        <dbReference type="SAM" id="MobiDB-lite"/>
    </source>
</evidence>
<feature type="domain" description="SP-RING-type" evidence="13">
    <location>
        <begin position="306"/>
        <end position="387"/>
    </location>
</feature>
<feature type="region of interest" description="Disordered" evidence="11">
    <location>
        <begin position="407"/>
        <end position="474"/>
    </location>
</feature>
<comment type="pathway">
    <text evidence="2">Protein modification; protein sumoylation.</text>
</comment>
<keyword evidence="4" id="KW-0808">Transferase</keyword>
<evidence type="ECO:0000256" key="4">
    <source>
        <dbReference type="ARBA" id="ARBA00022679"/>
    </source>
</evidence>
<name>A0A813VFB4_9BILA</name>
<evidence type="ECO:0000256" key="5">
    <source>
        <dbReference type="ARBA" id="ARBA00022723"/>
    </source>
</evidence>
<evidence type="ECO:0000259" key="12">
    <source>
        <dbReference type="PROSITE" id="PS50800"/>
    </source>
</evidence>
<dbReference type="Gene3D" id="2.60.120.780">
    <property type="entry name" value="PINIT domain"/>
    <property type="match status" value="1"/>
</dbReference>
<dbReference type="InterPro" id="IPR013083">
    <property type="entry name" value="Znf_RING/FYVE/PHD"/>
</dbReference>
<dbReference type="PANTHER" id="PTHR10782">
    <property type="entry name" value="ZINC FINGER MIZ DOMAIN-CONTAINING PROTEIN"/>
    <property type="match status" value="1"/>
</dbReference>
<protein>
    <submittedName>
        <fullName evidence="15">Uncharacterized protein</fullName>
    </submittedName>
</protein>
<dbReference type="InterPro" id="IPR038654">
    <property type="entry name" value="PINIT_sf"/>
</dbReference>
<dbReference type="OrthoDB" id="10263264at2759"/>
<dbReference type="InterPro" id="IPR004181">
    <property type="entry name" value="Znf_MIZ"/>
</dbReference>
<dbReference type="GO" id="GO:0000785">
    <property type="term" value="C:chromatin"/>
    <property type="evidence" value="ECO:0007669"/>
    <property type="project" value="TreeGrafter"/>
</dbReference>
<feature type="compositionally biased region" description="Basic and acidic residues" evidence="11">
    <location>
        <begin position="407"/>
        <end position="419"/>
    </location>
</feature>
<comment type="caution">
    <text evidence="15">The sequence shown here is derived from an EMBL/GenBank/DDBJ whole genome shotgun (WGS) entry which is preliminary data.</text>
</comment>
<reference evidence="15" key="1">
    <citation type="submission" date="2021-02" db="EMBL/GenBank/DDBJ databases">
        <authorList>
            <person name="Nowell W R."/>
        </authorList>
    </citation>
    <scope>NUCLEOTIDE SEQUENCE</scope>
</reference>
<keyword evidence="5" id="KW-0479">Metal-binding</keyword>
<evidence type="ECO:0000313" key="16">
    <source>
        <dbReference type="EMBL" id="CAF0865603.1"/>
    </source>
</evidence>
<evidence type="ECO:0000256" key="9">
    <source>
        <dbReference type="ARBA" id="ARBA00023242"/>
    </source>
</evidence>
<dbReference type="GO" id="GO:0005634">
    <property type="term" value="C:nucleus"/>
    <property type="evidence" value="ECO:0007669"/>
    <property type="project" value="UniProtKB-SubCell"/>
</dbReference>
<dbReference type="EMBL" id="CAJNOM010000025">
    <property type="protein sequence ID" value="CAF0837592.1"/>
    <property type="molecule type" value="Genomic_DNA"/>
</dbReference>
<evidence type="ECO:0000313" key="15">
    <source>
        <dbReference type="EMBL" id="CAF0837592.1"/>
    </source>
</evidence>
<keyword evidence="17" id="KW-1185">Reference proteome</keyword>
<accession>A0A813VFB4</accession>